<dbReference type="InterPro" id="IPR019594">
    <property type="entry name" value="Glu/Gly-bd"/>
</dbReference>
<evidence type="ECO:0000256" key="9">
    <source>
        <dbReference type="ARBA" id="ARBA00023286"/>
    </source>
</evidence>
<dbReference type="Gene3D" id="3.40.190.10">
    <property type="entry name" value="Periplasmic binding protein-like II"/>
    <property type="match status" value="1"/>
</dbReference>
<evidence type="ECO:0000256" key="5">
    <source>
        <dbReference type="ARBA" id="ARBA00023065"/>
    </source>
</evidence>
<accession>A0A1B6DI02</accession>
<dbReference type="EMBL" id="GEDC01011985">
    <property type="protein sequence ID" value="JAS25313.1"/>
    <property type="molecule type" value="Transcribed_RNA"/>
</dbReference>
<reference evidence="12" key="1">
    <citation type="submission" date="2015-12" db="EMBL/GenBank/DDBJ databases">
        <title>De novo transcriptome assembly of four potential Pierce s Disease insect vectors from Arizona vineyards.</title>
        <authorList>
            <person name="Tassone E.E."/>
        </authorList>
    </citation>
    <scope>NUCLEOTIDE SEQUENCE</scope>
</reference>
<keyword evidence="7" id="KW-0675">Receptor</keyword>
<organism evidence="12">
    <name type="scientific">Clastoptera arizonana</name>
    <name type="common">Arizona spittle bug</name>
    <dbReference type="NCBI Taxonomy" id="38151"/>
    <lineage>
        <taxon>Eukaryota</taxon>
        <taxon>Metazoa</taxon>
        <taxon>Ecdysozoa</taxon>
        <taxon>Arthropoda</taxon>
        <taxon>Hexapoda</taxon>
        <taxon>Insecta</taxon>
        <taxon>Pterygota</taxon>
        <taxon>Neoptera</taxon>
        <taxon>Paraneoptera</taxon>
        <taxon>Hemiptera</taxon>
        <taxon>Auchenorrhyncha</taxon>
        <taxon>Cercopoidea</taxon>
        <taxon>Clastopteridae</taxon>
        <taxon>Clastoptera</taxon>
    </lineage>
</organism>
<dbReference type="SUPFAM" id="SSF53850">
    <property type="entry name" value="Periplasmic binding protein-like II"/>
    <property type="match status" value="1"/>
</dbReference>
<keyword evidence="5" id="KW-0406">Ion transport</keyword>
<dbReference type="Pfam" id="PF10613">
    <property type="entry name" value="Lig_chan-Glu_bd"/>
    <property type="match status" value="1"/>
</dbReference>
<keyword evidence="10" id="KW-0407">Ion channel</keyword>
<keyword evidence="4" id="KW-1133">Transmembrane helix</keyword>
<comment type="subcellular location">
    <subcellularLocation>
        <location evidence="1">Membrane</location>
        <topology evidence="1">Multi-pass membrane protein</topology>
    </subcellularLocation>
</comment>
<evidence type="ECO:0000256" key="1">
    <source>
        <dbReference type="ARBA" id="ARBA00004141"/>
    </source>
</evidence>
<dbReference type="GO" id="GO:0016020">
    <property type="term" value="C:membrane"/>
    <property type="evidence" value="ECO:0007669"/>
    <property type="project" value="UniProtKB-SubCell"/>
</dbReference>
<keyword evidence="8" id="KW-0325">Glycoprotein</keyword>
<evidence type="ECO:0000256" key="2">
    <source>
        <dbReference type="ARBA" id="ARBA00022448"/>
    </source>
</evidence>
<protein>
    <recommendedName>
        <fullName evidence="11">Ionotropic glutamate receptor L-glutamate and glycine-binding domain-containing protein</fullName>
    </recommendedName>
</protein>
<proteinExistence type="predicted"/>
<feature type="domain" description="Ionotropic glutamate receptor L-glutamate and glycine-binding" evidence="11">
    <location>
        <begin position="187"/>
        <end position="254"/>
    </location>
</feature>
<dbReference type="GO" id="GO:0015276">
    <property type="term" value="F:ligand-gated monoatomic ion channel activity"/>
    <property type="evidence" value="ECO:0007669"/>
    <property type="project" value="InterPro"/>
</dbReference>
<evidence type="ECO:0000256" key="8">
    <source>
        <dbReference type="ARBA" id="ARBA00023180"/>
    </source>
</evidence>
<keyword evidence="3" id="KW-0812">Transmembrane</keyword>
<name>A0A1B6DI02_9HEMI</name>
<evidence type="ECO:0000256" key="6">
    <source>
        <dbReference type="ARBA" id="ARBA00023136"/>
    </source>
</evidence>
<evidence type="ECO:0000313" key="12">
    <source>
        <dbReference type="EMBL" id="JAS25313.1"/>
    </source>
</evidence>
<dbReference type="AlphaFoldDB" id="A0A1B6DI02"/>
<keyword evidence="2" id="KW-0813">Transport</keyword>
<dbReference type="SMART" id="SM00918">
    <property type="entry name" value="Lig_chan-Glu_bd"/>
    <property type="match status" value="1"/>
</dbReference>
<evidence type="ECO:0000256" key="10">
    <source>
        <dbReference type="ARBA" id="ARBA00023303"/>
    </source>
</evidence>
<keyword evidence="9" id="KW-1071">Ligand-gated ion channel</keyword>
<evidence type="ECO:0000256" key="4">
    <source>
        <dbReference type="ARBA" id="ARBA00022989"/>
    </source>
</evidence>
<evidence type="ECO:0000256" key="7">
    <source>
        <dbReference type="ARBA" id="ARBA00023170"/>
    </source>
</evidence>
<gene>
    <name evidence="12" type="ORF">g.44647</name>
</gene>
<keyword evidence="6" id="KW-0472">Membrane</keyword>
<evidence type="ECO:0000256" key="3">
    <source>
        <dbReference type="ARBA" id="ARBA00022692"/>
    </source>
</evidence>
<evidence type="ECO:0000259" key="11">
    <source>
        <dbReference type="SMART" id="SM00918"/>
    </source>
</evidence>
<sequence>MKTKAIEEKLVMRDDRWILVFKDFDMKNFNKSLSKAAVTYITIEEESCCLLLSLEYSCVCPENIQVLQSFYNIILKSLAETFSRLDSLGKVFDTTFDCNTSDSDGKMAVYNKDFLTAFKDVINSRSIIGFDSVSRHVFINFKYNVALGDVKNRVGKWSVDKGLVLENSYIVKPVKRFFRVGVAESVPWSYKVRNHENLVLKDKSGNEIWDGYCLDFLKRLAKEMKFTYELVPNESFGVREPNGVWTGLIGDLATGVNK</sequence>